<comment type="similarity">
    <text evidence="1 4">Belongs to the glycosyl hydrolase 5 (cellulase A) family.</text>
</comment>
<evidence type="ECO:0000256" key="2">
    <source>
        <dbReference type="ARBA" id="ARBA00022801"/>
    </source>
</evidence>
<organism evidence="7">
    <name type="scientific">Araucaria cunninghamii</name>
    <name type="common">Hoop pine</name>
    <name type="synonym">Moreton Bay pine</name>
    <dbReference type="NCBI Taxonomy" id="56994"/>
    <lineage>
        <taxon>Eukaryota</taxon>
        <taxon>Viridiplantae</taxon>
        <taxon>Streptophyta</taxon>
        <taxon>Embryophyta</taxon>
        <taxon>Tracheophyta</taxon>
        <taxon>Spermatophyta</taxon>
        <taxon>Pinopsida</taxon>
        <taxon>Pinidae</taxon>
        <taxon>Conifers II</taxon>
        <taxon>Araucariales</taxon>
        <taxon>Araucariaceae</taxon>
        <taxon>Araucaria</taxon>
    </lineage>
</organism>
<keyword evidence="3 4" id="KW-0326">Glycosidase</keyword>
<evidence type="ECO:0000256" key="5">
    <source>
        <dbReference type="SAM" id="SignalP"/>
    </source>
</evidence>
<dbReference type="Gene3D" id="3.20.20.80">
    <property type="entry name" value="Glycosidases"/>
    <property type="match status" value="1"/>
</dbReference>
<accession>A0A0D6QSZ4</accession>
<feature type="domain" description="Glycoside hydrolase family 5" evidence="6">
    <location>
        <begin position="63"/>
        <end position="351"/>
    </location>
</feature>
<dbReference type="PANTHER" id="PTHR31263">
    <property type="entry name" value="CELLULASE FAMILY PROTEIN (AFU_ORTHOLOGUE AFUA_5G14560)"/>
    <property type="match status" value="1"/>
</dbReference>
<dbReference type="AlphaFoldDB" id="A0A0D6QSZ4"/>
<dbReference type="SUPFAM" id="SSF51445">
    <property type="entry name" value="(Trans)glycosidases"/>
    <property type="match status" value="1"/>
</dbReference>
<dbReference type="EMBL" id="GCKF01047995">
    <property type="protein sequence ID" value="JAG93098.1"/>
    <property type="molecule type" value="Transcribed_RNA"/>
</dbReference>
<name>A0A0D6QSZ4_ARACU</name>
<protein>
    <recommendedName>
        <fullName evidence="6">Glycoside hydrolase family 5 domain-containing protein</fullName>
    </recommendedName>
</protein>
<keyword evidence="2 4" id="KW-0378">Hydrolase</keyword>
<evidence type="ECO:0000313" key="7">
    <source>
        <dbReference type="EMBL" id="JAG93098.1"/>
    </source>
</evidence>
<dbReference type="PANTHER" id="PTHR31263:SF0">
    <property type="entry name" value="CELLULASE FAMILY PROTEIN (AFU_ORTHOLOGUE AFUA_5G14560)"/>
    <property type="match status" value="1"/>
</dbReference>
<evidence type="ECO:0000259" key="6">
    <source>
        <dbReference type="Pfam" id="PF00150"/>
    </source>
</evidence>
<sequence length="547" mass="60301">MLRIVVVVALLCIIFPGPASCVRLSTKSRWVVDEGSGSRVKLTCVNLVSHLEPMVTEGLDRQPLKYIANAIASRGFNCVRLTWATYMVTKPEYGNLTVAASLRSLNLTDAVSRMSVSNPDLLGLPLLEAYKEVVRGLGDANIMVILDNQVSKPQWCCGNDGNAFFGDDYFDPQEWLQGLTIMASTFKDNPAVVGMSLRNELRGPRSNPADWYKYMQAGAKAVHAANPGVIVILSGLSYDTDLKFLASNPISLTFTDKIMYELHWYSFTGGDAWERSDVNVNRLCGSVTARVNDHAAFVVRDGNNNFKAAPLFISEFGIDERGTRVKDNRYVNCFLAFAAEGDFEWALWTLQGSYYLRNGRSDFEETFGILKARWDEIRNPNFLARLKSIQRPFQDPFSAEAGMYQMVYHPASGLCLAASEDGNLKLDSCDSPSSFTYKPSAGALGVSEKSMCISAQGDGMAAVLSTQCTHQNYTWQVVSDSKLQIAVTVPTSSVNGTAGQMQLCLDGKSSPQVLTNQCLCVADSNCAKTEDVQMQWFKVVQSNRKRT</sequence>
<dbReference type="InterPro" id="IPR017853">
    <property type="entry name" value="GH"/>
</dbReference>
<dbReference type="SUPFAM" id="SSF50370">
    <property type="entry name" value="Ricin B-like lectins"/>
    <property type="match status" value="1"/>
</dbReference>
<dbReference type="GO" id="GO:0000272">
    <property type="term" value="P:polysaccharide catabolic process"/>
    <property type="evidence" value="ECO:0007669"/>
    <property type="project" value="InterPro"/>
</dbReference>
<dbReference type="Pfam" id="PF00150">
    <property type="entry name" value="Cellulase"/>
    <property type="match status" value="1"/>
</dbReference>
<feature type="signal peptide" evidence="5">
    <location>
        <begin position="1"/>
        <end position="21"/>
    </location>
</feature>
<keyword evidence="5" id="KW-0732">Signal</keyword>
<proteinExistence type="inferred from homology"/>
<evidence type="ECO:0000256" key="1">
    <source>
        <dbReference type="ARBA" id="ARBA00005641"/>
    </source>
</evidence>
<evidence type="ECO:0000256" key="3">
    <source>
        <dbReference type="ARBA" id="ARBA00023295"/>
    </source>
</evidence>
<dbReference type="GO" id="GO:0004553">
    <property type="term" value="F:hydrolase activity, hydrolyzing O-glycosyl compounds"/>
    <property type="evidence" value="ECO:0007669"/>
    <property type="project" value="InterPro"/>
</dbReference>
<dbReference type="InterPro" id="IPR001547">
    <property type="entry name" value="Glyco_hydro_5"/>
</dbReference>
<dbReference type="InterPro" id="IPR035992">
    <property type="entry name" value="Ricin_B-like_lectins"/>
</dbReference>
<reference evidence="7" key="1">
    <citation type="submission" date="2015-03" db="EMBL/GenBank/DDBJ databases">
        <title>A transcriptome of Araucaria cunninghamii, an australian fine timber species.</title>
        <authorList>
            <person name="Jing Yi C.J.Y."/>
            <person name="Yin San L.Y.S."/>
            <person name="Abdul Karim S.S."/>
            <person name="Wan Azmi N.N."/>
            <person name="Hercus R.R."/>
            <person name="Croft L.L."/>
        </authorList>
    </citation>
    <scope>NUCLEOTIDE SEQUENCE</scope>
    <source>
        <strain evidence="7">MI0301</strain>
        <tissue evidence="7">Leaf</tissue>
    </source>
</reference>
<feature type="chain" id="PRO_5002311451" description="Glycoside hydrolase family 5 domain-containing protein" evidence="5">
    <location>
        <begin position="22"/>
        <end position="547"/>
    </location>
</feature>
<evidence type="ECO:0000256" key="4">
    <source>
        <dbReference type="RuleBase" id="RU361153"/>
    </source>
</evidence>